<evidence type="ECO:0000256" key="6">
    <source>
        <dbReference type="ARBA" id="ARBA00022827"/>
    </source>
</evidence>
<reference evidence="12" key="1">
    <citation type="submission" date="2017-10" db="EMBL/GenBank/DDBJ databases">
        <title>Resolving the taxonomy of Roseburia spp., Eubacterium rectale and Agathobacter spp. through phylogenomic analysis.</title>
        <authorList>
            <person name="Sheridan P.O."/>
            <person name="Walker A.W."/>
            <person name="Duncan S.H."/>
            <person name="Scott K.P."/>
            <person name="Toole P.W.O."/>
            <person name="Luis P."/>
            <person name="Flint H.J."/>
        </authorList>
    </citation>
    <scope>NUCLEOTIDE SEQUENCE [LARGE SCALE GENOMIC DNA]</scope>
    <source>
        <strain evidence="12">JK10</strain>
    </source>
</reference>
<dbReference type="EC" id="2.7.1.180" evidence="1 10"/>
<organism evidence="12 13">
    <name type="scientific">Pseudobutyrivibrio ruminis</name>
    <dbReference type="NCBI Taxonomy" id="46206"/>
    <lineage>
        <taxon>Bacteria</taxon>
        <taxon>Bacillati</taxon>
        <taxon>Bacillota</taxon>
        <taxon>Clostridia</taxon>
        <taxon>Lachnospirales</taxon>
        <taxon>Lachnospiraceae</taxon>
        <taxon>Pseudobutyrivibrio</taxon>
    </lineage>
</organism>
<keyword evidence="3 10" id="KW-0285">Flavoprotein</keyword>
<comment type="similarity">
    <text evidence="10">Belongs to the ApbE family.</text>
</comment>
<feature type="binding site" evidence="11">
    <location>
        <position position="145"/>
    </location>
    <ligand>
        <name>Mg(2+)</name>
        <dbReference type="ChEBI" id="CHEBI:18420"/>
    </ligand>
</feature>
<dbReference type="AlphaFoldDB" id="A0A2G3E9K3"/>
<evidence type="ECO:0000256" key="3">
    <source>
        <dbReference type="ARBA" id="ARBA00022630"/>
    </source>
</evidence>
<evidence type="ECO:0000313" key="13">
    <source>
        <dbReference type="Proteomes" id="UP000224317"/>
    </source>
</evidence>
<dbReference type="EMBL" id="PDYH01000042">
    <property type="protein sequence ID" value="PHU39741.1"/>
    <property type="molecule type" value="Genomic_DNA"/>
</dbReference>
<dbReference type="Proteomes" id="UP000224317">
    <property type="component" value="Unassembled WGS sequence"/>
</dbReference>
<keyword evidence="5 10" id="KW-0479">Metal-binding</keyword>
<evidence type="ECO:0000256" key="11">
    <source>
        <dbReference type="PIRSR" id="PIRSR006268-2"/>
    </source>
</evidence>
<evidence type="ECO:0000256" key="2">
    <source>
        <dbReference type="ARBA" id="ARBA00016337"/>
    </source>
</evidence>
<keyword evidence="4 10" id="KW-0808">Transferase</keyword>
<feature type="binding site" evidence="11">
    <location>
        <position position="256"/>
    </location>
    <ligand>
        <name>Mg(2+)</name>
        <dbReference type="ChEBI" id="CHEBI:18420"/>
    </ligand>
</feature>
<keyword evidence="13" id="KW-1185">Reference proteome</keyword>
<evidence type="ECO:0000256" key="5">
    <source>
        <dbReference type="ARBA" id="ARBA00022723"/>
    </source>
</evidence>
<proteinExistence type="inferred from homology"/>
<dbReference type="PANTHER" id="PTHR30040:SF2">
    <property type="entry name" value="FAD:PROTEIN FMN TRANSFERASE"/>
    <property type="match status" value="1"/>
</dbReference>
<gene>
    <name evidence="12" type="ORF">CSX00_10555</name>
</gene>
<feature type="binding site" evidence="11">
    <location>
        <position position="260"/>
    </location>
    <ligand>
        <name>Mg(2+)</name>
        <dbReference type="ChEBI" id="CHEBI:18420"/>
    </ligand>
</feature>
<dbReference type="PANTHER" id="PTHR30040">
    <property type="entry name" value="THIAMINE BIOSYNTHESIS LIPOPROTEIN APBE"/>
    <property type="match status" value="1"/>
</dbReference>
<comment type="catalytic activity">
    <reaction evidence="9 10">
        <text>L-threonyl-[protein] + FAD = FMN-L-threonyl-[protein] + AMP + H(+)</text>
        <dbReference type="Rhea" id="RHEA:36847"/>
        <dbReference type="Rhea" id="RHEA-COMP:11060"/>
        <dbReference type="Rhea" id="RHEA-COMP:11061"/>
        <dbReference type="ChEBI" id="CHEBI:15378"/>
        <dbReference type="ChEBI" id="CHEBI:30013"/>
        <dbReference type="ChEBI" id="CHEBI:57692"/>
        <dbReference type="ChEBI" id="CHEBI:74257"/>
        <dbReference type="ChEBI" id="CHEBI:456215"/>
        <dbReference type="EC" id="2.7.1.180"/>
    </reaction>
</comment>
<dbReference type="InterPro" id="IPR024932">
    <property type="entry name" value="ApbE"/>
</dbReference>
<evidence type="ECO:0000256" key="8">
    <source>
        <dbReference type="ARBA" id="ARBA00031306"/>
    </source>
</evidence>
<comment type="caution">
    <text evidence="12">The sequence shown here is derived from an EMBL/GenBank/DDBJ whole genome shotgun (WGS) entry which is preliminary data.</text>
</comment>
<evidence type="ECO:0000313" key="12">
    <source>
        <dbReference type="EMBL" id="PHU39741.1"/>
    </source>
</evidence>
<dbReference type="InterPro" id="IPR003374">
    <property type="entry name" value="ApbE-like_sf"/>
</dbReference>
<keyword evidence="6 10" id="KW-0274">FAD</keyword>
<dbReference type="GO" id="GO:0046872">
    <property type="term" value="F:metal ion binding"/>
    <property type="evidence" value="ECO:0007669"/>
    <property type="project" value="UniProtKB-UniRule"/>
</dbReference>
<dbReference type="GO" id="GO:0016740">
    <property type="term" value="F:transferase activity"/>
    <property type="evidence" value="ECO:0007669"/>
    <property type="project" value="UniProtKB-UniRule"/>
</dbReference>
<accession>A0A2G3E9K3</accession>
<protein>
    <recommendedName>
        <fullName evidence="2 10">FAD:protein FMN transferase</fullName>
        <ecNumber evidence="1 10">2.7.1.180</ecNumber>
    </recommendedName>
    <alternativeName>
        <fullName evidence="8 10">Flavin transferase</fullName>
    </alternativeName>
</protein>
<dbReference type="Pfam" id="PF02424">
    <property type="entry name" value="ApbE"/>
    <property type="match status" value="1"/>
</dbReference>
<comment type="cofactor">
    <cofactor evidence="11">
        <name>Mg(2+)</name>
        <dbReference type="ChEBI" id="CHEBI:18420"/>
    </cofactor>
    <cofactor evidence="11">
        <name>Mn(2+)</name>
        <dbReference type="ChEBI" id="CHEBI:29035"/>
    </cofactor>
    <text evidence="11">Magnesium. Can also use manganese.</text>
</comment>
<dbReference type="Gene3D" id="3.10.520.10">
    <property type="entry name" value="ApbE-like domains"/>
    <property type="match status" value="1"/>
</dbReference>
<sequence length="299" mass="34120">MEAQQCFYSMNSVMYVYVDCDKQAQADDLIFQIIKTVGKFERKWSCFEKGSVVSRLNRSKDRWMLIEKDTFDLLKKSCEYSLNSKGNFSLFSGVYASVWKDAILNEKLPDDQVIKNLIGKQKNANLIFKWRLVKPNDNDLIDLGGCAKGYIAQYIKDKFENLSYLHSLFLNLGGNIITFSRDESTSDIKIINPITNQDILLEKIKNISIVTSGDYIQNFRRDGKLYHHIIDMNTGYPADSPFCSVTVIGDDSFLCDCRATDFYVRGNSAMEECNKNHIAAIFILKNGDVLASESAKQFI</sequence>
<name>A0A2G3E9K3_9FIRM</name>
<dbReference type="RefSeq" id="WP_099413676.1">
    <property type="nucleotide sequence ID" value="NZ_PDYH01000042.1"/>
</dbReference>
<evidence type="ECO:0000256" key="7">
    <source>
        <dbReference type="ARBA" id="ARBA00022842"/>
    </source>
</evidence>
<dbReference type="PIRSF" id="PIRSF006268">
    <property type="entry name" value="ApbE"/>
    <property type="match status" value="1"/>
</dbReference>
<evidence type="ECO:0000256" key="4">
    <source>
        <dbReference type="ARBA" id="ARBA00022679"/>
    </source>
</evidence>
<dbReference type="SUPFAM" id="SSF143631">
    <property type="entry name" value="ApbE-like"/>
    <property type="match status" value="1"/>
</dbReference>
<evidence type="ECO:0000256" key="9">
    <source>
        <dbReference type="ARBA" id="ARBA00048540"/>
    </source>
</evidence>
<keyword evidence="7 10" id="KW-0460">Magnesium</keyword>
<evidence type="ECO:0000256" key="10">
    <source>
        <dbReference type="PIRNR" id="PIRNR006268"/>
    </source>
</evidence>
<evidence type="ECO:0000256" key="1">
    <source>
        <dbReference type="ARBA" id="ARBA00011955"/>
    </source>
</evidence>